<gene>
    <name evidence="14" type="ORF">FSP39_008999</name>
</gene>
<evidence type="ECO:0000256" key="11">
    <source>
        <dbReference type="ARBA" id="ARBA00061329"/>
    </source>
</evidence>
<keyword evidence="4" id="KW-0132">Cell division</keyword>
<dbReference type="GO" id="GO:0005814">
    <property type="term" value="C:centriole"/>
    <property type="evidence" value="ECO:0007669"/>
    <property type="project" value="UniProtKB-SubCell"/>
</dbReference>
<sequence length="284" mass="31918">MFSLDPDCTDLCLIDSGIKSLDKVPLRQNLQSINLHSNYIQKVENLSHLCKLRHLDLSSNQISVIDGLDGLQSLRTINLSCNYLKDLRGLAGLRSLVKLSVSYNQINDISGLKSLHGPDYKLSQLELHGNQLSSWKHVLQCLIGCRNLRQLTLCWDGSSNPICDTRDYRAKLLSALTQLETLDNVNKQGVLVSGTQVIADIPDRTDDSEDSTASRGKSPGRRKRRSRIPGYRKSTASSRARKEASTPPPETSRYFDTFSYVVFHKYSKNTYANLPAFCLERNML</sequence>
<protein>
    <recommendedName>
        <fullName evidence="12">Leucine-rich repeat and coiled-coil domain-containing protein 1</fullName>
    </recommendedName>
</protein>
<dbReference type="GO" id="GO:0051301">
    <property type="term" value="P:cell division"/>
    <property type="evidence" value="ECO:0007669"/>
    <property type="project" value="UniProtKB-KW"/>
</dbReference>
<dbReference type="GO" id="GO:0005737">
    <property type="term" value="C:cytoplasm"/>
    <property type="evidence" value="ECO:0007669"/>
    <property type="project" value="TreeGrafter"/>
</dbReference>
<keyword evidence="8" id="KW-0206">Cytoskeleton</keyword>
<keyword evidence="2" id="KW-0963">Cytoplasm</keyword>
<evidence type="ECO:0000256" key="1">
    <source>
        <dbReference type="ARBA" id="ARBA00004114"/>
    </source>
</evidence>
<dbReference type="FunFam" id="3.80.10.10:FF:000148">
    <property type="entry name" value="Leucine rich repeat and coiled-coil centrosomal protein 1"/>
    <property type="match status" value="1"/>
</dbReference>
<evidence type="ECO:0000256" key="2">
    <source>
        <dbReference type="ARBA" id="ARBA00022490"/>
    </source>
</evidence>
<name>A0AA89BKG7_PINIB</name>
<dbReference type="Proteomes" id="UP001186944">
    <property type="component" value="Unassembled WGS sequence"/>
</dbReference>
<dbReference type="InterPro" id="IPR032675">
    <property type="entry name" value="LRR_dom_sf"/>
</dbReference>
<dbReference type="EMBL" id="VSWD01000012">
    <property type="protein sequence ID" value="KAK3085813.1"/>
    <property type="molecule type" value="Genomic_DNA"/>
</dbReference>
<evidence type="ECO:0000256" key="6">
    <source>
        <dbReference type="ARBA" id="ARBA00022776"/>
    </source>
</evidence>
<dbReference type="PANTHER" id="PTHR15454:SF34">
    <property type="entry name" value="LEUCINE-RICH REPEAT AND COILED-COIL DOMAIN-CONTAINING PROTEIN 1"/>
    <property type="match status" value="1"/>
</dbReference>
<evidence type="ECO:0000256" key="10">
    <source>
        <dbReference type="ARBA" id="ARBA00054059"/>
    </source>
</evidence>
<dbReference type="InterPro" id="IPR003591">
    <property type="entry name" value="Leu-rich_rpt_typical-subtyp"/>
</dbReference>
<feature type="compositionally biased region" description="Basic residues" evidence="13">
    <location>
        <begin position="218"/>
        <end position="227"/>
    </location>
</feature>
<dbReference type="SMART" id="SM00365">
    <property type="entry name" value="LRR_SD22"/>
    <property type="match status" value="3"/>
</dbReference>
<proteinExistence type="inferred from homology"/>
<evidence type="ECO:0000256" key="7">
    <source>
        <dbReference type="ARBA" id="ARBA00023054"/>
    </source>
</evidence>
<dbReference type="PROSITE" id="PS51450">
    <property type="entry name" value="LRR"/>
    <property type="match status" value="4"/>
</dbReference>
<dbReference type="InterPro" id="IPR001611">
    <property type="entry name" value="Leu-rich_rpt"/>
</dbReference>
<evidence type="ECO:0000256" key="4">
    <source>
        <dbReference type="ARBA" id="ARBA00022618"/>
    </source>
</evidence>
<comment type="caution">
    <text evidence="14">The sequence shown here is derived from an EMBL/GenBank/DDBJ whole genome shotgun (WGS) entry which is preliminary data.</text>
</comment>
<keyword evidence="9" id="KW-0131">Cell cycle</keyword>
<evidence type="ECO:0000256" key="9">
    <source>
        <dbReference type="ARBA" id="ARBA00023306"/>
    </source>
</evidence>
<comment type="function">
    <text evidence="10">Required for the organization of the mitotic spindle. Maintains the structural integrity of centrosomes during mitosis.</text>
</comment>
<feature type="region of interest" description="Disordered" evidence="13">
    <location>
        <begin position="202"/>
        <end position="250"/>
    </location>
</feature>
<keyword evidence="7" id="KW-0175">Coiled coil</keyword>
<accession>A0AA89BKG7</accession>
<keyword evidence="3" id="KW-0433">Leucine-rich repeat</keyword>
<dbReference type="AlphaFoldDB" id="A0AA89BKG7"/>
<organism evidence="14 15">
    <name type="scientific">Pinctada imbricata</name>
    <name type="common">Atlantic pearl-oyster</name>
    <name type="synonym">Pinctada martensii</name>
    <dbReference type="NCBI Taxonomy" id="66713"/>
    <lineage>
        <taxon>Eukaryota</taxon>
        <taxon>Metazoa</taxon>
        <taxon>Spiralia</taxon>
        <taxon>Lophotrochozoa</taxon>
        <taxon>Mollusca</taxon>
        <taxon>Bivalvia</taxon>
        <taxon>Autobranchia</taxon>
        <taxon>Pteriomorphia</taxon>
        <taxon>Pterioida</taxon>
        <taxon>Pterioidea</taxon>
        <taxon>Pteriidae</taxon>
        <taxon>Pinctada</taxon>
    </lineage>
</organism>
<keyword evidence="6" id="KW-0498">Mitosis</keyword>
<dbReference type="Gene3D" id="3.80.10.10">
    <property type="entry name" value="Ribonuclease Inhibitor"/>
    <property type="match status" value="2"/>
</dbReference>
<dbReference type="InterPro" id="IPR025875">
    <property type="entry name" value="Leu-rich_rpt_4"/>
</dbReference>
<dbReference type="SUPFAM" id="SSF52075">
    <property type="entry name" value="Outer arm dynein light chain 1"/>
    <property type="match status" value="1"/>
</dbReference>
<evidence type="ECO:0000256" key="3">
    <source>
        <dbReference type="ARBA" id="ARBA00022614"/>
    </source>
</evidence>
<keyword evidence="15" id="KW-1185">Reference proteome</keyword>
<evidence type="ECO:0000256" key="13">
    <source>
        <dbReference type="SAM" id="MobiDB-lite"/>
    </source>
</evidence>
<evidence type="ECO:0000256" key="12">
    <source>
        <dbReference type="ARBA" id="ARBA00067351"/>
    </source>
</evidence>
<evidence type="ECO:0000256" key="8">
    <source>
        <dbReference type="ARBA" id="ARBA00023212"/>
    </source>
</evidence>
<keyword evidence="5" id="KW-0677">Repeat</keyword>
<evidence type="ECO:0000313" key="15">
    <source>
        <dbReference type="Proteomes" id="UP001186944"/>
    </source>
</evidence>
<dbReference type="PANTHER" id="PTHR15454">
    <property type="entry name" value="NISCHARIN RELATED"/>
    <property type="match status" value="1"/>
</dbReference>
<dbReference type="Pfam" id="PF12799">
    <property type="entry name" value="LRR_4"/>
    <property type="match status" value="1"/>
</dbReference>
<evidence type="ECO:0000313" key="14">
    <source>
        <dbReference type="EMBL" id="KAK3085813.1"/>
    </source>
</evidence>
<reference evidence="14" key="1">
    <citation type="submission" date="2019-08" db="EMBL/GenBank/DDBJ databases">
        <title>The improved chromosome-level genome for the pearl oyster Pinctada fucata martensii using PacBio sequencing and Hi-C.</title>
        <authorList>
            <person name="Zheng Z."/>
        </authorList>
    </citation>
    <scope>NUCLEOTIDE SEQUENCE</scope>
    <source>
        <strain evidence="14">ZZ-2019</strain>
        <tissue evidence="14">Adductor muscle</tissue>
    </source>
</reference>
<dbReference type="SMART" id="SM00369">
    <property type="entry name" value="LRR_TYP"/>
    <property type="match status" value="3"/>
</dbReference>
<comment type="similarity">
    <text evidence="11">Belongs to the LRRCC1 family.</text>
</comment>
<comment type="subcellular location">
    <subcellularLocation>
        <location evidence="1">Cytoplasm</location>
        <location evidence="1">Cytoskeleton</location>
        <location evidence="1">Microtubule organizing center</location>
        <location evidence="1">Centrosome</location>
        <location evidence="1">Centriole</location>
    </subcellularLocation>
</comment>
<evidence type="ECO:0000256" key="5">
    <source>
        <dbReference type="ARBA" id="ARBA00022737"/>
    </source>
</evidence>